<organism evidence="2">
    <name type="scientific">marine sediment metagenome</name>
    <dbReference type="NCBI Taxonomy" id="412755"/>
    <lineage>
        <taxon>unclassified sequences</taxon>
        <taxon>metagenomes</taxon>
        <taxon>ecological metagenomes</taxon>
    </lineage>
</organism>
<feature type="transmembrane region" description="Helical" evidence="1">
    <location>
        <begin position="47"/>
        <end position="77"/>
    </location>
</feature>
<feature type="non-terminal residue" evidence="2">
    <location>
        <position position="1"/>
    </location>
</feature>
<evidence type="ECO:0008006" key="3">
    <source>
        <dbReference type="Google" id="ProtNLM"/>
    </source>
</evidence>
<evidence type="ECO:0000256" key="1">
    <source>
        <dbReference type="SAM" id="Phobius"/>
    </source>
</evidence>
<dbReference type="EMBL" id="BARU01009534">
    <property type="protein sequence ID" value="GAH38308.1"/>
    <property type="molecule type" value="Genomic_DNA"/>
</dbReference>
<sequence>SAIILLATGALARKREDNKVLGIAMVVAAILGLIGVLVPLADPNISMIISITGGLSMGFYLPLLGAIIGIGAGAVAVEIKRTIVAEVSQPDVRIVEEKFPSEKAKFEFCPECGSKIEEPEIKVCGKCGFVLKPPELAPL</sequence>
<keyword evidence="1" id="KW-1133">Transmembrane helix</keyword>
<evidence type="ECO:0000313" key="2">
    <source>
        <dbReference type="EMBL" id="GAH38308.1"/>
    </source>
</evidence>
<accession>X1GZ56</accession>
<keyword evidence="1" id="KW-0812">Transmembrane</keyword>
<gene>
    <name evidence="2" type="ORF">S03H2_18381</name>
</gene>
<dbReference type="AlphaFoldDB" id="X1GZ56"/>
<keyword evidence="1" id="KW-0472">Membrane</keyword>
<reference evidence="2" key="1">
    <citation type="journal article" date="2014" name="Front. Microbiol.">
        <title>High frequency of phylogenetically diverse reductive dehalogenase-homologous genes in deep subseafloor sedimentary metagenomes.</title>
        <authorList>
            <person name="Kawai M."/>
            <person name="Futagami T."/>
            <person name="Toyoda A."/>
            <person name="Takaki Y."/>
            <person name="Nishi S."/>
            <person name="Hori S."/>
            <person name="Arai W."/>
            <person name="Tsubouchi T."/>
            <person name="Morono Y."/>
            <person name="Uchiyama I."/>
            <person name="Ito T."/>
            <person name="Fujiyama A."/>
            <person name="Inagaki F."/>
            <person name="Takami H."/>
        </authorList>
    </citation>
    <scope>NUCLEOTIDE SEQUENCE</scope>
    <source>
        <strain evidence="2">Expedition CK06-06</strain>
    </source>
</reference>
<name>X1GZ56_9ZZZZ</name>
<comment type="caution">
    <text evidence="2">The sequence shown here is derived from an EMBL/GenBank/DDBJ whole genome shotgun (WGS) entry which is preliminary data.</text>
</comment>
<proteinExistence type="predicted"/>
<feature type="transmembrane region" description="Helical" evidence="1">
    <location>
        <begin position="20"/>
        <end position="41"/>
    </location>
</feature>
<protein>
    <recommendedName>
        <fullName evidence="3">Zinc-ribbon domain-containing protein</fullName>
    </recommendedName>
</protein>